<keyword evidence="5" id="KW-0539">Nucleus</keyword>
<name>A0A5N4EK43_CAMDR</name>
<dbReference type="GO" id="GO:0051607">
    <property type="term" value="P:defense response to virus"/>
    <property type="evidence" value="ECO:0007669"/>
    <property type="project" value="UniProtKB-KW"/>
</dbReference>
<dbReference type="AlphaFoldDB" id="A0A5N4EK43"/>
<dbReference type="GO" id="GO:0031623">
    <property type="term" value="P:receptor internalization"/>
    <property type="evidence" value="ECO:0007669"/>
    <property type="project" value="TreeGrafter"/>
</dbReference>
<feature type="region of interest" description="Disordered" evidence="8">
    <location>
        <begin position="445"/>
        <end position="481"/>
    </location>
</feature>
<dbReference type="Pfam" id="PF00350">
    <property type="entry name" value="Dynamin_N"/>
    <property type="match status" value="1"/>
</dbReference>
<gene>
    <name evidence="10" type="ORF">Cadr_000001182</name>
</gene>
<dbReference type="PRINTS" id="PR00195">
    <property type="entry name" value="DYNAMIN"/>
</dbReference>
<evidence type="ECO:0000256" key="2">
    <source>
        <dbReference type="ARBA" id="ARBA00022741"/>
    </source>
</evidence>
<keyword evidence="4" id="KW-0342">GTP-binding</keyword>
<comment type="caution">
    <text evidence="10">The sequence shown here is derived from an EMBL/GenBank/DDBJ whole genome shotgun (WGS) entry which is preliminary data.</text>
</comment>
<feature type="compositionally biased region" description="Polar residues" evidence="8">
    <location>
        <begin position="68"/>
        <end position="83"/>
    </location>
</feature>
<proteinExistence type="predicted"/>
<evidence type="ECO:0000259" key="9">
    <source>
        <dbReference type="PROSITE" id="PS51718"/>
    </source>
</evidence>
<dbReference type="InterPro" id="IPR030381">
    <property type="entry name" value="G_DYNAMIN_dom"/>
</dbReference>
<dbReference type="InterPro" id="IPR027417">
    <property type="entry name" value="P-loop_NTPase"/>
</dbReference>
<dbReference type="Gene3D" id="3.40.50.300">
    <property type="entry name" value="P-loop containing nucleotide triphosphate hydrolases"/>
    <property type="match status" value="1"/>
</dbReference>
<feature type="compositionally biased region" description="Basic residues" evidence="8">
    <location>
        <begin position="1"/>
        <end position="12"/>
    </location>
</feature>
<dbReference type="PANTHER" id="PTHR11566">
    <property type="entry name" value="DYNAMIN"/>
    <property type="match status" value="1"/>
</dbReference>
<feature type="region of interest" description="Disordered" evidence="8">
    <location>
        <begin position="1"/>
        <end position="21"/>
    </location>
</feature>
<evidence type="ECO:0000256" key="8">
    <source>
        <dbReference type="SAM" id="MobiDB-lite"/>
    </source>
</evidence>
<dbReference type="InterPro" id="IPR022812">
    <property type="entry name" value="Dynamin"/>
</dbReference>
<evidence type="ECO:0000256" key="4">
    <source>
        <dbReference type="ARBA" id="ARBA00023134"/>
    </source>
</evidence>
<evidence type="ECO:0000313" key="10">
    <source>
        <dbReference type="EMBL" id="KAB1283346.1"/>
    </source>
</evidence>
<comment type="subcellular location">
    <subcellularLocation>
        <location evidence="1">Nucleus</location>
    </subcellularLocation>
</comment>
<dbReference type="GO" id="GO:0005886">
    <property type="term" value="C:plasma membrane"/>
    <property type="evidence" value="ECO:0007669"/>
    <property type="project" value="TreeGrafter"/>
</dbReference>
<dbReference type="GO" id="GO:0016185">
    <property type="term" value="P:synaptic vesicle budding from presynaptic endocytic zone membrane"/>
    <property type="evidence" value="ECO:0007669"/>
    <property type="project" value="TreeGrafter"/>
</dbReference>
<dbReference type="GO" id="GO:0098793">
    <property type="term" value="C:presynapse"/>
    <property type="evidence" value="ECO:0007669"/>
    <property type="project" value="GOC"/>
</dbReference>
<dbReference type="GO" id="GO:0005874">
    <property type="term" value="C:microtubule"/>
    <property type="evidence" value="ECO:0007669"/>
    <property type="project" value="TreeGrafter"/>
</dbReference>
<dbReference type="GO" id="GO:0008017">
    <property type="term" value="F:microtubule binding"/>
    <property type="evidence" value="ECO:0007669"/>
    <property type="project" value="TreeGrafter"/>
</dbReference>
<sequence>MPMPYRSRHARRTVFQFSPTPIPKKNGFLPAAATANGAGAGQIESPNWQFGGKEPVFFPKDFKPIPLSEQQPGGNRDQQSTKASRARKQPVQPVRGEGRPASTLVDSLRALGVEQDLALPAIAVIGDQSSGKLRAGGARVPENASFMFGKLPGILTRCPLVLQLKKQLHECTWRGTLSTGTRSSSCRTPPRWREIRKGCSRIWEKGSMATVTQCFCRAGRSIWTLGVSSLVSAAQDAIAGSGVGISHELISLEVTAPEVPDLTLIDLPGIARVAVGNQPQDIGQQIKALITKYIRRQETINLVVVPCNVDIATTEALSMAQEVDPDGDRTIGILTKPDLVDKGTEKCVLNVMQNLTYCLKKGYMIVKCRGQQDILDKMSLAEATRRETLFFQMHPYFRGLLEEGKATVPRLAERLTAELTVHIRVSQRVGLQATKVTARPSHFRGHQLAKTPIKLPKSASKQASELPPTHVQPSPTPCNPLPLLRLRQRVP</sequence>
<evidence type="ECO:0000256" key="1">
    <source>
        <dbReference type="ARBA" id="ARBA00004123"/>
    </source>
</evidence>
<dbReference type="SMART" id="SM00053">
    <property type="entry name" value="DYNc"/>
    <property type="match status" value="1"/>
</dbReference>
<keyword evidence="3" id="KW-0051">Antiviral defense</keyword>
<evidence type="ECO:0000313" key="11">
    <source>
        <dbReference type="Proteomes" id="UP000299084"/>
    </source>
</evidence>
<dbReference type="PANTHER" id="PTHR11566:SF46">
    <property type="entry name" value="INTERFERON-INDUCED GTP-BINDING PROTEIN MX2"/>
    <property type="match status" value="1"/>
</dbReference>
<dbReference type="InterPro" id="IPR045063">
    <property type="entry name" value="Dynamin_N"/>
</dbReference>
<dbReference type="GO" id="GO:0005634">
    <property type="term" value="C:nucleus"/>
    <property type="evidence" value="ECO:0007669"/>
    <property type="project" value="UniProtKB-SubCell"/>
</dbReference>
<dbReference type="CDD" id="cd08771">
    <property type="entry name" value="DLP_1"/>
    <property type="match status" value="1"/>
</dbReference>
<dbReference type="Pfam" id="PF01031">
    <property type="entry name" value="Dynamin_M"/>
    <property type="match status" value="1"/>
</dbReference>
<feature type="region of interest" description="Disordered" evidence="8">
    <location>
        <begin position="61"/>
        <end position="100"/>
    </location>
</feature>
<evidence type="ECO:0000256" key="7">
    <source>
        <dbReference type="ARBA" id="ARBA00042030"/>
    </source>
</evidence>
<evidence type="ECO:0000256" key="5">
    <source>
        <dbReference type="ARBA" id="ARBA00023242"/>
    </source>
</evidence>
<protein>
    <recommendedName>
        <fullName evidence="6">Interferon-induced GTP-binding protein Mx2</fullName>
    </recommendedName>
    <alternativeName>
        <fullName evidence="7">Myxovirus resistance protein 2</fullName>
    </alternativeName>
</protein>
<dbReference type="InterPro" id="IPR000375">
    <property type="entry name" value="Dynamin_stalk"/>
</dbReference>
<dbReference type="EMBL" id="JWIN03000001">
    <property type="protein sequence ID" value="KAB1283346.1"/>
    <property type="molecule type" value="Genomic_DNA"/>
</dbReference>
<keyword evidence="11" id="KW-1185">Reference proteome</keyword>
<dbReference type="InterPro" id="IPR001401">
    <property type="entry name" value="Dynamin_GTPase"/>
</dbReference>
<accession>A0A5N4EK43</accession>
<dbReference type="GO" id="GO:0005525">
    <property type="term" value="F:GTP binding"/>
    <property type="evidence" value="ECO:0007669"/>
    <property type="project" value="UniProtKB-KW"/>
</dbReference>
<dbReference type="GO" id="GO:0003924">
    <property type="term" value="F:GTPase activity"/>
    <property type="evidence" value="ECO:0007669"/>
    <property type="project" value="InterPro"/>
</dbReference>
<dbReference type="Proteomes" id="UP000299084">
    <property type="component" value="Unassembled WGS sequence"/>
</dbReference>
<feature type="domain" description="Dynamin-type G" evidence="9">
    <location>
        <begin position="116"/>
        <end position="428"/>
    </location>
</feature>
<keyword evidence="2" id="KW-0547">Nucleotide-binding</keyword>
<dbReference type="PROSITE" id="PS51718">
    <property type="entry name" value="G_DYNAMIN_2"/>
    <property type="match status" value="1"/>
</dbReference>
<reference evidence="10 11" key="1">
    <citation type="journal article" date="2019" name="Mol. Ecol. Resour.">
        <title>Improving Illumina assemblies with Hi-C and long reads: an example with the North African dromedary.</title>
        <authorList>
            <person name="Elbers J.P."/>
            <person name="Rogers M.F."/>
            <person name="Perelman P.L."/>
            <person name="Proskuryakova A.A."/>
            <person name="Serdyukova N.A."/>
            <person name="Johnson W.E."/>
            <person name="Horin P."/>
            <person name="Corander J."/>
            <person name="Murphy D."/>
            <person name="Burger P.A."/>
        </authorList>
    </citation>
    <scope>NUCLEOTIDE SEQUENCE [LARGE SCALE GENOMIC DNA]</scope>
    <source>
        <strain evidence="10">Drom800</strain>
        <tissue evidence="10">Blood</tissue>
    </source>
</reference>
<evidence type="ECO:0000256" key="3">
    <source>
        <dbReference type="ARBA" id="ARBA00023118"/>
    </source>
</evidence>
<evidence type="ECO:0000256" key="6">
    <source>
        <dbReference type="ARBA" id="ARBA00039835"/>
    </source>
</evidence>
<organism evidence="10 11">
    <name type="scientific">Camelus dromedarius</name>
    <name type="common">Dromedary</name>
    <name type="synonym">Arabian camel</name>
    <dbReference type="NCBI Taxonomy" id="9838"/>
    <lineage>
        <taxon>Eukaryota</taxon>
        <taxon>Metazoa</taxon>
        <taxon>Chordata</taxon>
        <taxon>Craniata</taxon>
        <taxon>Vertebrata</taxon>
        <taxon>Euteleostomi</taxon>
        <taxon>Mammalia</taxon>
        <taxon>Eutheria</taxon>
        <taxon>Laurasiatheria</taxon>
        <taxon>Artiodactyla</taxon>
        <taxon>Tylopoda</taxon>
        <taxon>Camelidae</taxon>
        <taxon>Camelus</taxon>
    </lineage>
</organism>
<dbReference type="GO" id="GO:0005737">
    <property type="term" value="C:cytoplasm"/>
    <property type="evidence" value="ECO:0007669"/>
    <property type="project" value="TreeGrafter"/>
</dbReference>
<dbReference type="SUPFAM" id="SSF52540">
    <property type="entry name" value="P-loop containing nucleoside triphosphate hydrolases"/>
    <property type="match status" value="1"/>
</dbReference>